<dbReference type="VEuPathDB" id="FungiDB:AeMF1_012209"/>
<dbReference type="GO" id="GO:0051382">
    <property type="term" value="P:kinetochore assembly"/>
    <property type="evidence" value="ECO:0007669"/>
    <property type="project" value="InterPro"/>
</dbReference>
<organism evidence="7 8">
    <name type="scientific">Aphanomyces euteiches</name>
    <dbReference type="NCBI Taxonomy" id="100861"/>
    <lineage>
        <taxon>Eukaryota</taxon>
        <taxon>Sar</taxon>
        <taxon>Stramenopiles</taxon>
        <taxon>Oomycota</taxon>
        <taxon>Saprolegniomycetes</taxon>
        <taxon>Saprolegniales</taxon>
        <taxon>Verrucalvaceae</taxon>
        <taxon>Aphanomyces</taxon>
    </lineage>
</organism>
<keyword evidence="3" id="KW-0227">DNA damage</keyword>
<dbReference type="InterPro" id="IPR018552">
    <property type="entry name" value="CENP-X"/>
</dbReference>
<accession>A0A6G0XIC8</accession>
<comment type="subcellular location">
    <subcellularLocation>
        <location evidence="1">Nucleus</location>
    </subcellularLocation>
</comment>
<dbReference type="AlphaFoldDB" id="A0A6G0XIC8"/>
<evidence type="ECO:0000256" key="2">
    <source>
        <dbReference type="ARBA" id="ARBA00009359"/>
    </source>
</evidence>
<comment type="similarity">
    <text evidence="2">Belongs to the CENP-X/MHF2 family.</text>
</comment>
<dbReference type="CDD" id="cd22921">
    <property type="entry name" value="HFD_CENP-X"/>
    <property type="match status" value="1"/>
</dbReference>
<evidence type="ECO:0000256" key="6">
    <source>
        <dbReference type="ARBA" id="ARBA00023242"/>
    </source>
</evidence>
<name>A0A6G0XIC8_9STRA</name>
<evidence type="ECO:0000313" key="8">
    <source>
        <dbReference type="Proteomes" id="UP000481153"/>
    </source>
</evidence>
<evidence type="ECO:0000256" key="5">
    <source>
        <dbReference type="ARBA" id="ARBA00023204"/>
    </source>
</evidence>
<keyword evidence="8" id="KW-1185">Reference proteome</keyword>
<dbReference type="GO" id="GO:0006281">
    <property type="term" value="P:DNA repair"/>
    <property type="evidence" value="ECO:0007669"/>
    <property type="project" value="UniProtKB-KW"/>
</dbReference>
<evidence type="ECO:0000313" key="7">
    <source>
        <dbReference type="EMBL" id="KAF0740096.1"/>
    </source>
</evidence>
<gene>
    <name evidence="7" type="ORF">Ae201684_004337</name>
</gene>
<evidence type="ECO:0008006" key="9">
    <source>
        <dbReference type="Google" id="ProtNLM"/>
    </source>
</evidence>
<dbReference type="GO" id="GO:0071821">
    <property type="term" value="C:FANCM-MHF complex"/>
    <property type="evidence" value="ECO:0007669"/>
    <property type="project" value="TreeGrafter"/>
</dbReference>
<protein>
    <recommendedName>
        <fullName evidence="9">Centromere protein X</fullName>
    </recommendedName>
</protein>
<dbReference type="Proteomes" id="UP000481153">
    <property type="component" value="Unassembled WGS sequence"/>
</dbReference>
<evidence type="ECO:0000256" key="3">
    <source>
        <dbReference type="ARBA" id="ARBA00022763"/>
    </source>
</evidence>
<proteinExistence type="inferred from homology"/>
<evidence type="ECO:0000256" key="1">
    <source>
        <dbReference type="ARBA" id="ARBA00004123"/>
    </source>
</evidence>
<keyword evidence="4" id="KW-0238">DNA-binding</keyword>
<keyword evidence="5" id="KW-0234">DNA repair</keyword>
<dbReference type="Pfam" id="PF09415">
    <property type="entry name" value="CENP-X"/>
    <property type="match status" value="1"/>
</dbReference>
<dbReference type="GO" id="GO:0000712">
    <property type="term" value="P:resolution of meiotic recombination intermediates"/>
    <property type="evidence" value="ECO:0007669"/>
    <property type="project" value="TreeGrafter"/>
</dbReference>
<keyword evidence="6" id="KW-0539">Nucleus</keyword>
<dbReference type="Gene3D" id="6.10.130.30">
    <property type="match status" value="1"/>
</dbReference>
<dbReference type="GO" id="GO:0031297">
    <property type="term" value="P:replication fork processing"/>
    <property type="evidence" value="ECO:0007669"/>
    <property type="project" value="TreeGrafter"/>
</dbReference>
<reference evidence="7 8" key="1">
    <citation type="submission" date="2019-07" db="EMBL/GenBank/DDBJ databases">
        <title>Genomics analysis of Aphanomyces spp. identifies a new class of oomycete effector associated with host adaptation.</title>
        <authorList>
            <person name="Gaulin E."/>
        </authorList>
    </citation>
    <scope>NUCLEOTIDE SEQUENCE [LARGE SCALE GENOMIC DNA]</scope>
    <source>
        <strain evidence="7 8">ATCC 201684</strain>
    </source>
</reference>
<dbReference type="GO" id="GO:0003677">
    <property type="term" value="F:DNA binding"/>
    <property type="evidence" value="ECO:0007669"/>
    <property type="project" value="UniProtKB-KW"/>
</dbReference>
<comment type="caution">
    <text evidence="7">The sequence shown here is derived from an EMBL/GenBank/DDBJ whole genome shotgun (WGS) entry which is preliminary data.</text>
</comment>
<sequence>MEEGQTAEAGFKPKLIERILRNVWENTDQEANAMYETKEDDDDEALRGTDVSEITKIQPDALNMTAEFMRLFVLEALRRAQDEAMIEESTQVEPRHIEQILAVLLLDF</sequence>
<dbReference type="PANTHER" id="PTHR28680">
    <property type="entry name" value="CENTROMERE PROTEIN X"/>
    <property type="match status" value="1"/>
</dbReference>
<dbReference type="PANTHER" id="PTHR28680:SF1">
    <property type="entry name" value="CENTROMERE PROTEIN X"/>
    <property type="match status" value="1"/>
</dbReference>
<evidence type="ECO:0000256" key="4">
    <source>
        <dbReference type="ARBA" id="ARBA00023125"/>
    </source>
</evidence>
<dbReference type="EMBL" id="VJMJ01000054">
    <property type="protein sequence ID" value="KAF0740096.1"/>
    <property type="molecule type" value="Genomic_DNA"/>
</dbReference>